<dbReference type="RefSeq" id="WP_169429888.1">
    <property type="nucleotide sequence ID" value="NZ_CP027561.1"/>
</dbReference>
<dbReference type="EMBL" id="CP027561">
    <property type="protein sequence ID" value="QJP95148.1"/>
    <property type="molecule type" value="Genomic_DNA"/>
</dbReference>
<protein>
    <submittedName>
        <fullName evidence="1">Uncharacterized protein</fullName>
    </submittedName>
</protein>
<evidence type="ECO:0000313" key="2">
    <source>
        <dbReference type="Proteomes" id="UP000501669"/>
    </source>
</evidence>
<name>A0A7Z3C4N0_PSEFL</name>
<evidence type="ECO:0000313" key="1">
    <source>
        <dbReference type="EMBL" id="QJP95148.1"/>
    </source>
</evidence>
<reference evidence="1 2" key="1">
    <citation type="submission" date="2018-03" db="EMBL/GenBank/DDBJ databases">
        <title>Complete genome sequence of Pseudomonas fluorescens sp. G7.</title>
        <authorList>
            <person name="Gao C.-H."/>
            <person name="Li Z."/>
            <person name="Cai P."/>
        </authorList>
    </citation>
    <scope>NUCLEOTIDE SEQUENCE [LARGE SCALE GENOMIC DNA]</scope>
    <source>
        <strain evidence="1 2">G7</strain>
    </source>
</reference>
<proteinExistence type="predicted"/>
<organism evidence="1 2">
    <name type="scientific">Pseudomonas fluorescens</name>
    <dbReference type="NCBI Taxonomy" id="294"/>
    <lineage>
        <taxon>Bacteria</taxon>
        <taxon>Pseudomonadati</taxon>
        <taxon>Pseudomonadota</taxon>
        <taxon>Gammaproteobacteria</taxon>
        <taxon>Pseudomonadales</taxon>
        <taxon>Pseudomonadaceae</taxon>
        <taxon>Pseudomonas</taxon>
    </lineage>
</organism>
<gene>
    <name evidence="1" type="ORF">C6Y56_11205</name>
</gene>
<dbReference type="AlphaFoldDB" id="A0A7Z3C4N0"/>
<dbReference type="Proteomes" id="UP000501669">
    <property type="component" value="Chromosome"/>
</dbReference>
<sequence length="140" mass="15378">MNNLITVDFEDQTSQDFAPGQTFTSNGVRFHLLPASTVPMSIKKAGGTHVNGQVLIIRTGIVDIDLDELRISLSFWLSNAAKGMTVRFFAQDGSKIVEFNEPAHGAGEKSFGYTIQRAFTKAQIEVPGDSVIIDELRFTK</sequence>
<accession>A0A7Z3C4N0</accession>